<sequence>MAQAFSPPGSWAGGDRYEAYVGRWSRPVARRFVAWLAVPAGARWLDVGCGTGALSATVLAAAEPSAVLGVDPSPDFVAHAAAHVTDPRASFREGSAQALPVDDAAFGAVVSGLVLNFVPDPVAALAEMRRVARPEGVVAGYVWDYAEGMQLMRHFWDAAADLDPAVRGLDEGLRFPLCRPEPLRELFAGAGLADVEVEEIVVPTVFADFDDYWTPFLGGTGPAPAYAAHLPEADRVALREHLRSRLPVEPDGSIHLTARAWAVRGRWSSHAAS</sequence>
<dbReference type="GO" id="GO:0032259">
    <property type="term" value="P:methylation"/>
    <property type="evidence" value="ECO:0007669"/>
    <property type="project" value="UniProtKB-KW"/>
</dbReference>
<evidence type="ECO:0000259" key="1">
    <source>
        <dbReference type="Pfam" id="PF08241"/>
    </source>
</evidence>
<feature type="domain" description="Methyltransferase type 11" evidence="1">
    <location>
        <begin position="45"/>
        <end position="138"/>
    </location>
</feature>
<reference evidence="2 3" key="1">
    <citation type="submission" date="2020-07" db="EMBL/GenBank/DDBJ databases">
        <title>Sequencing the genomes of 1000 actinobacteria strains.</title>
        <authorList>
            <person name="Klenk H.-P."/>
        </authorList>
    </citation>
    <scope>NUCLEOTIDE SEQUENCE [LARGE SCALE GENOMIC DNA]</scope>
    <source>
        <strain evidence="2 3">DSM 104001</strain>
    </source>
</reference>
<dbReference type="RefSeq" id="WP_179718464.1">
    <property type="nucleotide sequence ID" value="NZ_JACBZT010000001.1"/>
</dbReference>
<dbReference type="AlphaFoldDB" id="A0A853CKB7"/>
<dbReference type="Gene3D" id="3.40.50.150">
    <property type="entry name" value="Vaccinia Virus protein VP39"/>
    <property type="match status" value="1"/>
</dbReference>
<dbReference type="GO" id="GO:0008757">
    <property type="term" value="F:S-adenosylmethionine-dependent methyltransferase activity"/>
    <property type="evidence" value="ECO:0007669"/>
    <property type="project" value="InterPro"/>
</dbReference>
<gene>
    <name evidence="2" type="ORF">GGQ55_003250</name>
</gene>
<protein>
    <submittedName>
        <fullName evidence="2">SAM-dependent methyltransferase</fullName>
    </submittedName>
</protein>
<dbReference type="InterPro" id="IPR013216">
    <property type="entry name" value="Methyltransf_11"/>
</dbReference>
<dbReference type="Pfam" id="PF08241">
    <property type="entry name" value="Methyltransf_11"/>
    <property type="match status" value="1"/>
</dbReference>
<organism evidence="2 3">
    <name type="scientific">Petropleomorpha daqingensis</name>
    <dbReference type="NCBI Taxonomy" id="2026353"/>
    <lineage>
        <taxon>Bacteria</taxon>
        <taxon>Bacillati</taxon>
        <taxon>Actinomycetota</taxon>
        <taxon>Actinomycetes</taxon>
        <taxon>Geodermatophilales</taxon>
        <taxon>Geodermatophilaceae</taxon>
        <taxon>Petropleomorpha</taxon>
    </lineage>
</organism>
<dbReference type="EMBL" id="JACBZT010000001">
    <property type="protein sequence ID" value="NYJ06972.1"/>
    <property type="molecule type" value="Genomic_DNA"/>
</dbReference>
<dbReference type="CDD" id="cd02440">
    <property type="entry name" value="AdoMet_MTases"/>
    <property type="match status" value="1"/>
</dbReference>
<dbReference type="SUPFAM" id="SSF53335">
    <property type="entry name" value="S-adenosyl-L-methionine-dependent methyltransferases"/>
    <property type="match status" value="1"/>
</dbReference>
<dbReference type="InterPro" id="IPR029063">
    <property type="entry name" value="SAM-dependent_MTases_sf"/>
</dbReference>
<keyword evidence="2" id="KW-0808">Transferase</keyword>
<keyword evidence="3" id="KW-1185">Reference proteome</keyword>
<keyword evidence="2" id="KW-0489">Methyltransferase</keyword>
<comment type="caution">
    <text evidence="2">The sequence shown here is derived from an EMBL/GenBank/DDBJ whole genome shotgun (WGS) entry which is preliminary data.</text>
</comment>
<accession>A0A853CKB7</accession>
<dbReference type="PANTHER" id="PTHR43591">
    <property type="entry name" value="METHYLTRANSFERASE"/>
    <property type="match status" value="1"/>
</dbReference>
<evidence type="ECO:0000313" key="2">
    <source>
        <dbReference type="EMBL" id="NYJ06972.1"/>
    </source>
</evidence>
<dbReference type="Proteomes" id="UP000541969">
    <property type="component" value="Unassembled WGS sequence"/>
</dbReference>
<evidence type="ECO:0000313" key="3">
    <source>
        <dbReference type="Proteomes" id="UP000541969"/>
    </source>
</evidence>
<proteinExistence type="predicted"/>
<name>A0A853CKB7_9ACTN</name>